<reference evidence="1" key="1">
    <citation type="submission" date="2014-09" db="EMBL/GenBank/DDBJ databases">
        <authorList>
            <person name="Magalhaes I.L.F."/>
            <person name="Oliveira U."/>
            <person name="Santos F.R."/>
            <person name="Vidigal T.H.D.A."/>
            <person name="Brescovit A.D."/>
            <person name="Santos A.J."/>
        </authorList>
    </citation>
    <scope>NUCLEOTIDE SEQUENCE</scope>
    <source>
        <tissue evidence="1">Shoot tissue taken approximately 20 cm above the soil surface</tissue>
    </source>
</reference>
<name>A0A0A9CKM2_ARUDO</name>
<dbReference type="AlphaFoldDB" id="A0A0A9CKM2"/>
<reference evidence="1" key="2">
    <citation type="journal article" date="2015" name="Data Brief">
        <title>Shoot transcriptome of the giant reed, Arundo donax.</title>
        <authorList>
            <person name="Barrero R.A."/>
            <person name="Guerrero F.D."/>
            <person name="Moolhuijzen P."/>
            <person name="Goolsby J.A."/>
            <person name="Tidwell J."/>
            <person name="Bellgard S.E."/>
            <person name="Bellgard M.I."/>
        </authorList>
    </citation>
    <scope>NUCLEOTIDE SEQUENCE</scope>
    <source>
        <tissue evidence="1">Shoot tissue taken approximately 20 cm above the soil surface</tissue>
    </source>
</reference>
<sequence>MPRNASTTPHDTNCSEELGKIMRILAIELTTEKTSSSVPSFIISFSKDTNKNEMLVSPESTSSAIICMSST</sequence>
<evidence type="ECO:0000313" key="1">
    <source>
        <dbReference type="EMBL" id="JAD75003.1"/>
    </source>
</evidence>
<organism evidence="1">
    <name type="scientific">Arundo donax</name>
    <name type="common">Giant reed</name>
    <name type="synonym">Donax arundinaceus</name>
    <dbReference type="NCBI Taxonomy" id="35708"/>
    <lineage>
        <taxon>Eukaryota</taxon>
        <taxon>Viridiplantae</taxon>
        <taxon>Streptophyta</taxon>
        <taxon>Embryophyta</taxon>
        <taxon>Tracheophyta</taxon>
        <taxon>Spermatophyta</taxon>
        <taxon>Magnoliopsida</taxon>
        <taxon>Liliopsida</taxon>
        <taxon>Poales</taxon>
        <taxon>Poaceae</taxon>
        <taxon>PACMAD clade</taxon>
        <taxon>Arundinoideae</taxon>
        <taxon>Arundineae</taxon>
        <taxon>Arundo</taxon>
    </lineage>
</organism>
<proteinExistence type="predicted"/>
<dbReference type="EMBL" id="GBRH01222892">
    <property type="protein sequence ID" value="JAD75003.1"/>
    <property type="molecule type" value="Transcribed_RNA"/>
</dbReference>
<protein>
    <submittedName>
        <fullName evidence="1">Uncharacterized protein</fullName>
    </submittedName>
</protein>
<accession>A0A0A9CKM2</accession>